<dbReference type="EMBL" id="BLXT01002413">
    <property type="protein sequence ID" value="GFN94167.1"/>
    <property type="molecule type" value="Genomic_DNA"/>
</dbReference>
<gene>
    <name evidence="8" type="ORF">PoB_002067300</name>
</gene>
<dbReference type="InterPro" id="IPR007345">
    <property type="entry name" value="Polysacch_pyruvyl_Trfase"/>
</dbReference>
<accession>A0AAV3ZI09</accession>
<reference evidence="8 9" key="1">
    <citation type="journal article" date="2021" name="Elife">
        <title>Chloroplast acquisition without the gene transfer in kleptoplastic sea slugs, Plakobranchus ocellatus.</title>
        <authorList>
            <person name="Maeda T."/>
            <person name="Takahashi S."/>
            <person name="Yoshida T."/>
            <person name="Shimamura S."/>
            <person name="Takaki Y."/>
            <person name="Nagai Y."/>
            <person name="Toyoda A."/>
            <person name="Suzuki Y."/>
            <person name="Arimoto A."/>
            <person name="Ishii H."/>
            <person name="Satoh N."/>
            <person name="Nishiyama T."/>
            <person name="Hasebe M."/>
            <person name="Maruyama T."/>
            <person name="Minagawa J."/>
            <person name="Obokata J."/>
            <person name="Shigenobu S."/>
        </authorList>
    </citation>
    <scope>NUCLEOTIDE SEQUENCE [LARGE SCALE GENOMIC DNA]</scope>
</reference>
<organism evidence="8 9">
    <name type="scientific">Plakobranchus ocellatus</name>
    <dbReference type="NCBI Taxonomy" id="259542"/>
    <lineage>
        <taxon>Eukaryota</taxon>
        <taxon>Metazoa</taxon>
        <taxon>Spiralia</taxon>
        <taxon>Lophotrochozoa</taxon>
        <taxon>Mollusca</taxon>
        <taxon>Gastropoda</taxon>
        <taxon>Heterobranchia</taxon>
        <taxon>Euthyneura</taxon>
        <taxon>Panpulmonata</taxon>
        <taxon>Sacoglossa</taxon>
        <taxon>Placobranchoidea</taxon>
        <taxon>Plakobranchidae</taxon>
        <taxon>Plakobranchus</taxon>
    </lineage>
</organism>
<evidence type="ECO:0000256" key="5">
    <source>
        <dbReference type="SAM" id="Phobius"/>
    </source>
</evidence>
<dbReference type="PANTHER" id="PTHR11132">
    <property type="entry name" value="SOLUTE CARRIER FAMILY 35"/>
    <property type="match status" value="1"/>
</dbReference>
<evidence type="ECO:0000313" key="8">
    <source>
        <dbReference type="EMBL" id="GFN94167.1"/>
    </source>
</evidence>
<dbReference type="GO" id="GO:0016020">
    <property type="term" value="C:membrane"/>
    <property type="evidence" value="ECO:0007669"/>
    <property type="project" value="UniProtKB-SubCell"/>
</dbReference>
<feature type="transmembrane region" description="Helical" evidence="5">
    <location>
        <begin position="236"/>
        <end position="254"/>
    </location>
</feature>
<keyword evidence="4 5" id="KW-0472">Membrane</keyword>
<keyword evidence="9" id="KW-1185">Reference proteome</keyword>
<dbReference type="Pfam" id="PF03151">
    <property type="entry name" value="TPT"/>
    <property type="match status" value="1"/>
</dbReference>
<feature type="transmembrane region" description="Helical" evidence="5">
    <location>
        <begin position="132"/>
        <end position="156"/>
    </location>
</feature>
<comment type="subcellular location">
    <subcellularLocation>
        <location evidence="1">Membrane</location>
        <topology evidence="1">Multi-pass membrane protein</topology>
    </subcellularLocation>
</comment>
<sequence>MAERQAEVGAAMRNMAVFLSWTLTSFLCHWCAKAFLSSIKMEIKSQQETEAKSLQLRHNFLGALLVTLVQMVLCYLCVDMKNNKGRNFLNVARVTHVLATFATNISMAMMFASSTFAIKLMEPITSAVTQYCILGTPLTPVAMASLPVIVGGAIAFSGNPLTDTSLSVGVGAAFASNIILAIRNLAIKKMGDDDKPVLTLNIRQSQLPLIASSMLGCSVLLLYLEKLKLLPPGAPYIIATCFLSGVFHVVYSYVSTGMVLTQLSVVSHAVANIMKRVLVVLLLYLGGTRQASAGNFLGLLVCVAGLFLYAWDKRPREQKSNTGSGNGVFSAISARSSVTVHGRRALLILCTACLALFACGTVFYGVPTAVATLSLTRQLQTSPMMDTIPSWSFGPDSLKKPSWRDLEPDVSGYLANDSLKIVDFLQKRLIHKPEESNFISNKLRTSLEVIKEAQRIHYNMFGDALRKFKYCMLLDTADHENKGDPAITAGEIYYLARSGLQIVYYCDTPKCSEAHIDRAAELAKKFSTDDLVILLSGGGNINKYAEHDDVRFLALKKFVGFQIFVFPQSIRVDNPHSKHWAMCQKLYCCNKNLTIVLRDLGSLDIARRHFNGSTRLLMAPDMVFNIGLVKRFISPAFDIMWVKRTDSESPGFKRIPRHPPHLRLHVSDWREFRSPSSGNSLERSFHTMVMGLFFLQRGRVVITDRLHGHILSTLLDIPHVLVDNKHRKLSNYFRTWNKGLQNVRVTDNLEEALAMALELLEIYKDTLPPRLPFMQISPAFKNISFTLPEMNYP</sequence>
<keyword evidence="2 5" id="KW-0812">Transmembrane</keyword>
<evidence type="ECO:0000256" key="4">
    <source>
        <dbReference type="ARBA" id="ARBA00023136"/>
    </source>
</evidence>
<name>A0AAV3ZI09_9GAST</name>
<evidence type="ECO:0000259" key="6">
    <source>
        <dbReference type="Pfam" id="PF03151"/>
    </source>
</evidence>
<feature type="transmembrane region" description="Helical" evidence="5">
    <location>
        <begin position="168"/>
        <end position="186"/>
    </location>
</feature>
<feature type="transmembrane region" description="Helical" evidence="5">
    <location>
        <begin position="18"/>
        <end position="39"/>
    </location>
</feature>
<feature type="transmembrane region" description="Helical" evidence="5">
    <location>
        <begin position="60"/>
        <end position="78"/>
    </location>
</feature>
<feature type="transmembrane region" description="Helical" evidence="5">
    <location>
        <begin position="293"/>
        <end position="311"/>
    </location>
</feature>
<comment type="caution">
    <text evidence="8">The sequence shown here is derived from an EMBL/GenBank/DDBJ whole genome shotgun (WGS) entry which is preliminary data.</text>
</comment>
<evidence type="ECO:0000256" key="3">
    <source>
        <dbReference type="ARBA" id="ARBA00022989"/>
    </source>
</evidence>
<evidence type="ECO:0000256" key="1">
    <source>
        <dbReference type="ARBA" id="ARBA00004141"/>
    </source>
</evidence>
<feature type="domain" description="Sugar phosphate transporter" evidence="6">
    <location>
        <begin position="18"/>
        <end position="309"/>
    </location>
</feature>
<feature type="transmembrane region" description="Helical" evidence="5">
    <location>
        <begin position="98"/>
        <end position="120"/>
    </location>
</feature>
<protein>
    <submittedName>
        <fullName evidence="8">Triose phosphate/phosphate translocator, chloroplastic</fullName>
    </submittedName>
</protein>
<dbReference type="Pfam" id="PF04230">
    <property type="entry name" value="PS_pyruv_trans"/>
    <property type="match status" value="1"/>
</dbReference>
<evidence type="ECO:0000259" key="7">
    <source>
        <dbReference type="Pfam" id="PF04230"/>
    </source>
</evidence>
<keyword evidence="3 5" id="KW-1133">Transmembrane helix</keyword>
<feature type="domain" description="Polysaccharide pyruvyl transferase" evidence="7">
    <location>
        <begin position="481"/>
        <end position="726"/>
    </location>
</feature>
<feature type="transmembrane region" description="Helical" evidence="5">
    <location>
        <begin position="345"/>
        <end position="366"/>
    </location>
</feature>
<evidence type="ECO:0000313" key="9">
    <source>
        <dbReference type="Proteomes" id="UP000735302"/>
    </source>
</evidence>
<dbReference type="InterPro" id="IPR004853">
    <property type="entry name" value="Sugar_P_trans_dom"/>
</dbReference>
<feature type="transmembrane region" description="Helical" evidence="5">
    <location>
        <begin position="207"/>
        <end position="224"/>
    </location>
</feature>
<dbReference type="InterPro" id="IPR050186">
    <property type="entry name" value="TPT_transporter"/>
</dbReference>
<dbReference type="AlphaFoldDB" id="A0AAV3ZI09"/>
<dbReference type="Proteomes" id="UP000735302">
    <property type="component" value="Unassembled WGS sequence"/>
</dbReference>
<feature type="transmembrane region" description="Helical" evidence="5">
    <location>
        <begin position="266"/>
        <end position="287"/>
    </location>
</feature>
<proteinExistence type="predicted"/>
<evidence type="ECO:0000256" key="2">
    <source>
        <dbReference type="ARBA" id="ARBA00022692"/>
    </source>
</evidence>